<comment type="caution">
    <text evidence="1">The sequence shown here is derived from an EMBL/GenBank/DDBJ whole genome shotgun (WGS) entry which is preliminary data.</text>
</comment>
<accession>A0A552KJM9</accession>
<evidence type="ECO:0000313" key="1">
    <source>
        <dbReference type="EMBL" id="TRV08065.1"/>
    </source>
</evidence>
<evidence type="ECO:0000313" key="2">
    <source>
        <dbReference type="Proteomes" id="UP000315868"/>
    </source>
</evidence>
<name>A0A552KJM9_9CHRO</name>
<dbReference type="AlphaFoldDB" id="A0A552KJM9"/>
<protein>
    <submittedName>
        <fullName evidence="1">Uncharacterized protein</fullName>
    </submittedName>
</protein>
<proteinExistence type="predicted"/>
<dbReference type="EMBL" id="SFAM01000172">
    <property type="protein sequence ID" value="TRV08065.1"/>
    <property type="molecule type" value="Genomic_DNA"/>
</dbReference>
<sequence>MRNVNLNILKFLGSIYNFCLSLANIGLEVRSRESEVSIQETGDYFYVFFPHPTPHTPHPTPHFPTLDNSPSPPR</sequence>
<dbReference type="Proteomes" id="UP000315868">
    <property type="component" value="Unassembled WGS sequence"/>
</dbReference>
<gene>
    <name evidence="1" type="ORF">EWV45_18545</name>
</gene>
<organism evidence="1 2">
    <name type="scientific">Microcystis flos-aquae Mf_QC_C_20070823_S10D</name>
    <dbReference type="NCBI Taxonomy" id="2486236"/>
    <lineage>
        <taxon>Bacteria</taxon>
        <taxon>Bacillati</taxon>
        <taxon>Cyanobacteriota</taxon>
        <taxon>Cyanophyceae</taxon>
        <taxon>Oscillatoriophycideae</taxon>
        <taxon>Chroococcales</taxon>
        <taxon>Microcystaceae</taxon>
        <taxon>Microcystis</taxon>
    </lineage>
</organism>
<reference evidence="1 2" key="1">
    <citation type="submission" date="2019-01" db="EMBL/GenBank/DDBJ databases">
        <title>Coherence of Microcystis species and biogeography revealed through population genomics.</title>
        <authorList>
            <person name="Perez-Carrascal O.M."/>
            <person name="Terrat Y."/>
            <person name="Giani A."/>
            <person name="Fortin N."/>
            <person name="Tromas N."/>
            <person name="Shapiro B.J."/>
        </authorList>
    </citation>
    <scope>NUCLEOTIDE SEQUENCE [LARGE SCALE GENOMIC DNA]</scope>
    <source>
        <strain evidence="1">Mf_QC_C_20070823_S10D</strain>
    </source>
</reference>